<protein>
    <submittedName>
        <fullName evidence="1">Uncharacterized protein</fullName>
    </submittedName>
</protein>
<sequence length="143" mass="15779">MLSRKLIAVKGNHVVPFVLPPGLGVRETFLHAMKGDVEVSECKRKGHNTMACVIRKHVLRAELRMWQSFSASMFCLTAIYVSSTDSHTGWPTGLLCSMDSNCIQGCLEWAMVCVRKISGTALWPGACAALQQPHCLSNKLMLM</sequence>
<evidence type="ECO:0000313" key="2">
    <source>
        <dbReference type="Proteomes" id="UP000708148"/>
    </source>
</evidence>
<organism evidence="1 2">
    <name type="scientific">Ostreobium quekettii</name>
    <dbReference type="NCBI Taxonomy" id="121088"/>
    <lineage>
        <taxon>Eukaryota</taxon>
        <taxon>Viridiplantae</taxon>
        <taxon>Chlorophyta</taxon>
        <taxon>core chlorophytes</taxon>
        <taxon>Ulvophyceae</taxon>
        <taxon>TCBD clade</taxon>
        <taxon>Bryopsidales</taxon>
        <taxon>Ostreobineae</taxon>
        <taxon>Ostreobiaceae</taxon>
        <taxon>Ostreobium</taxon>
    </lineage>
</organism>
<proteinExistence type="predicted"/>
<dbReference type="Proteomes" id="UP000708148">
    <property type="component" value="Unassembled WGS sequence"/>
</dbReference>
<accession>A0A8S1J2V8</accession>
<evidence type="ECO:0000313" key="1">
    <source>
        <dbReference type="EMBL" id="CAD7701704.1"/>
    </source>
</evidence>
<keyword evidence="2" id="KW-1185">Reference proteome</keyword>
<dbReference type="AlphaFoldDB" id="A0A8S1J2V8"/>
<reference evidence="1" key="1">
    <citation type="submission" date="2020-12" db="EMBL/GenBank/DDBJ databases">
        <authorList>
            <person name="Iha C."/>
        </authorList>
    </citation>
    <scope>NUCLEOTIDE SEQUENCE</scope>
</reference>
<name>A0A8S1J2V8_9CHLO</name>
<comment type="caution">
    <text evidence="1">The sequence shown here is derived from an EMBL/GenBank/DDBJ whole genome shotgun (WGS) entry which is preliminary data.</text>
</comment>
<gene>
    <name evidence="1" type="ORF">OSTQU699_LOCUS7061</name>
</gene>
<dbReference type="EMBL" id="CAJHUC010001611">
    <property type="protein sequence ID" value="CAD7701704.1"/>
    <property type="molecule type" value="Genomic_DNA"/>
</dbReference>